<gene>
    <name evidence="1" type="ORF">PTT_06483</name>
</gene>
<dbReference type="OrthoDB" id="4156902at2759"/>
<proteinExistence type="predicted"/>
<name>E3RFJ3_PYRTT</name>
<organism evidence="2">
    <name type="scientific">Pyrenophora teres f. teres (strain 0-1)</name>
    <name type="common">Barley net blotch fungus</name>
    <name type="synonym">Drechslera teres f. teres</name>
    <dbReference type="NCBI Taxonomy" id="861557"/>
    <lineage>
        <taxon>Eukaryota</taxon>
        <taxon>Fungi</taxon>
        <taxon>Dikarya</taxon>
        <taxon>Ascomycota</taxon>
        <taxon>Pezizomycotina</taxon>
        <taxon>Dothideomycetes</taxon>
        <taxon>Pleosporomycetidae</taxon>
        <taxon>Pleosporales</taxon>
        <taxon>Pleosporineae</taxon>
        <taxon>Pleosporaceae</taxon>
        <taxon>Pyrenophora</taxon>
    </lineage>
</organism>
<evidence type="ECO:0000313" key="1">
    <source>
        <dbReference type="EMBL" id="EFQ95506.1"/>
    </source>
</evidence>
<dbReference type="EMBL" id="GL532754">
    <property type="protein sequence ID" value="EFQ95506.1"/>
    <property type="molecule type" value="Genomic_DNA"/>
</dbReference>
<dbReference type="HOGENOM" id="CLU_033666_7_3_1"/>
<keyword evidence="2" id="KW-1185">Reference proteome</keyword>
<accession>E3RFJ3</accession>
<sequence>MAPNTDFCTRILIVTLKSPPIGKTTLQVTALTGVNPRTVDRVYSRAIAAGFEPN</sequence>
<dbReference type="KEGG" id="pte:PTT_06483"/>
<evidence type="ECO:0000313" key="2">
    <source>
        <dbReference type="Proteomes" id="UP000001067"/>
    </source>
</evidence>
<dbReference type="AlphaFoldDB" id="E3RFJ3"/>
<reference evidence="1 2" key="1">
    <citation type="journal article" date="2010" name="Genome Biol.">
        <title>A first genome assembly of the barley fungal pathogen Pyrenophora teres f. teres.</title>
        <authorList>
            <person name="Ellwood S.R."/>
            <person name="Liu Z."/>
            <person name="Syme R.A."/>
            <person name="Lai Z."/>
            <person name="Hane J.K."/>
            <person name="Keiper F."/>
            <person name="Moffat C.S."/>
            <person name="Oliver R.P."/>
            <person name="Friesen T.L."/>
        </authorList>
    </citation>
    <scope>NUCLEOTIDE SEQUENCE [LARGE SCALE GENOMIC DNA]</scope>
    <source>
        <strain evidence="1 2">0-1</strain>
    </source>
</reference>
<protein>
    <submittedName>
        <fullName evidence="1">Uncharacterized protein</fullName>
    </submittedName>
</protein>
<feature type="non-terminal residue" evidence="1">
    <location>
        <position position="54"/>
    </location>
</feature>
<dbReference type="Proteomes" id="UP000001067">
    <property type="component" value="Unassembled WGS sequence"/>
</dbReference>